<reference evidence="9" key="1">
    <citation type="submission" date="2016-10" db="EMBL/GenBank/DDBJ databases">
        <authorList>
            <person name="Varghese N."/>
        </authorList>
    </citation>
    <scope>NUCLEOTIDE SEQUENCE [LARGE SCALE GENOMIC DNA]</scope>
    <source>
        <strain evidence="9">DSM 12489</strain>
    </source>
</reference>
<evidence type="ECO:0000259" key="7">
    <source>
        <dbReference type="PROSITE" id="PS50850"/>
    </source>
</evidence>
<keyword evidence="4 6" id="KW-1133">Transmembrane helix</keyword>
<organism evidence="8 9">
    <name type="scientific">Alicyclobacillus hesperidum</name>
    <dbReference type="NCBI Taxonomy" id="89784"/>
    <lineage>
        <taxon>Bacteria</taxon>
        <taxon>Bacillati</taxon>
        <taxon>Bacillota</taxon>
        <taxon>Bacilli</taxon>
        <taxon>Bacillales</taxon>
        <taxon>Alicyclobacillaceae</taxon>
        <taxon>Alicyclobacillus</taxon>
    </lineage>
</organism>
<dbReference type="RefSeq" id="WP_074691546.1">
    <property type="nucleotide sequence ID" value="NZ_FNOJ01000002.1"/>
</dbReference>
<dbReference type="InterPro" id="IPR050382">
    <property type="entry name" value="MFS_Na/Anion_cotransporter"/>
</dbReference>
<accession>A0A1H2R6A6</accession>
<evidence type="ECO:0000256" key="4">
    <source>
        <dbReference type="ARBA" id="ARBA00022989"/>
    </source>
</evidence>
<keyword evidence="5 6" id="KW-0472">Membrane</keyword>
<gene>
    <name evidence="8" type="ORF">SAMN04489725_102180</name>
</gene>
<feature type="transmembrane region" description="Helical" evidence="6">
    <location>
        <begin position="79"/>
        <end position="106"/>
    </location>
</feature>
<name>A0A1H2R6A6_9BACL</name>
<feature type="transmembrane region" description="Helical" evidence="6">
    <location>
        <begin position="163"/>
        <end position="183"/>
    </location>
</feature>
<dbReference type="STRING" id="89784.SAMN04489725_102180"/>
<feature type="transmembrane region" description="Helical" evidence="6">
    <location>
        <begin position="337"/>
        <end position="359"/>
    </location>
</feature>
<keyword evidence="9" id="KW-1185">Reference proteome</keyword>
<dbReference type="PROSITE" id="PS50850">
    <property type="entry name" value="MFS"/>
    <property type="match status" value="1"/>
</dbReference>
<feature type="domain" description="Major facilitator superfamily (MFS) profile" evidence="7">
    <location>
        <begin position="9"/>
        <end position="426"/>
    </location>
</feature>
<dbReference type="SUPFAM" id="SSF103473">
    <property type="entry name" value="MFS general substrate transporter"/>
    <property type="match status" value="1"/>
</dbReference>
<evidence type="ECO:0000256" key="3">
    <source>
        <dbReference type="ARBA" id="ARBA00022692"/>
    </source>
</evidence>
<evidence type="ECO:0000256" key="5">
    <source>
        <dbReference type="ARBA" id="ARBA00023136"/>
    </source>
</evidence>
<dbReference type="PANTHER" id="PTHR11662">
    <property type="entry name" value="SOLUTE CARRIER FAMILY 17"/>
    <property type="match status" value="1"/>
</dbReference>
<comment type="subcellular location">
    <subcellularLocation>
        <location evidence="1">Cell membrane</location>
        <topology evidence="1">Multi-pass membrane protein</topology>
    </subcellularLocation>
</comment>
<dbReference type="Proteomes" id="UP000182589">
    <property type="component" value="Unassembled WGS sequence"/>
</dbReference>
<dbReference type="GO" id="GO:0005886">
    <property type="term" value="C:plasma membrane"/>
    <property type="evidence" value="ECO:0007669"/>
    <property type="project" value="UniProtKB-SubCell"/>
</dbReference>
<feature type="transmembrane region" description="Helical" evidence="6">
    <location>
        <begin position="241"/>
        <end position="260"/>
    </location>
</feature>
<evidence type="ECO:0000313" key="8">
    <source>
        <dbReference type="EMBL" id="SDW14855.1"/>
    </source>
</evidence>
<dbReference type="EMBL" id="FNOJ01000002">
    <property type="protein sequence ID" value="SDW14855.1"/>
    <property type="molecule type" value="Genomic_DNA"/>
</dbReference>
<dbReference type="PANTHER" id="PTHR11662:SF399">
    <property type="entry name" value="FI19708P1-RELATED"/>
    <property type="match status" value="1"/>
</dbReference>
<evidence type="ECO:0000256" key="1">
    <source>
        <dbReference type="ARBA" id="ARBA00004651"/>
    </source>
</evidence>
<dbReference type="Gene3D" id="1.20.1250.20">
    <property type="entry name" value="MFS general substrate transporter like domains"/>
    <property type="match status" value="2"/>
</dbReference>
<dbReference type="InterPro" id="IPR020846">
    <property type="entry name" value="MFS_dom"/>
</dbReference>
<protein>
    <submittedName>
        <fullName evidence="8">Sugar phosphate permease</fullName>
    </submittedName>
</protein>
<dbReference type="InterPro" id="IPR011701">
    <property type="entry name" value="MFS"/>
</dbReference>
<evidence type="ECO:0000256" key="2">
    <source>
        <dbReference type="ARBA" id="ARBA00022448"/>
    </source>
</evidence>
<feature type="transmembrane region" description="Helical" evidence="6">
    <location>
        <begin position="280"/>
        <end position="301"/>
    </location>
</feature>
<keyword evidence="3 6" id="KW-0812">Transmembrane</keyword>
<dbReference type="InterPro" id="IPR036259">
    <property type="entry name" value="MFS_trans_sf"/>
</dbReference>
<feature type="transmembrane region" description="Helical" evidence="6">
    <location>
        <begin position="402"/>
        <end position="421"/>
    </location>
</feature>
<feature type="transmembrane region" description="Helical" evidence="6">
    <location>
        <begin position="46"/>
        <end position="67"/>
    </location>
</feature>
<dbReference type="CDD" id="cd17319">
    <property type="entry name" value="MFS_ExuT_GudP_like"/>
    <property type="match status" value="1"/>
</dbReference>
<dbReference type="AlphaFoldDB" id="A0A1H2R6A6"/>
<evidence type="ECO:0000313" key="9">
    <source>
        <dbReference type="Proteomes" id="UP000182589"/>
    </source>
</evidence>
<feature type="transmembrane region" description="Helical" evidence="6">
    <location>
        <begin position="371"/>
        <end position="396"/>
    </location>
</feature>
<dbReference type="Pfam" id="PF07690">
    <property type="entry name" value="MFS_1"/>
    <property type="match status" value="2"/>
</dbReference>
<evidence type="ECO:0000256" key="6">
    <source>
        <dbReference type="SAM" id="Phobius"/>
    </source>
</evidence>
<dbReference type="GO" id="GO:0022857">
    <property type="term" value="F:transmembrane transporter activity"/>
    <property type="evidence" value="ECO:0007669"/>
    <property type="project" value="InterPro"/>
</dbReference>
<feature type="transmembrane region" description="Helical" evidence="6">
    <location>
        <begin position="313"/>
        <end position="331"/>
    </location>
</feature>
<sequence>MRSRFRWVIIALLFFITVVNYIDRSAISYAISDISKVLHLNADQTGLILGAFGVGYMITTFFGGIWVDHVGARRALFWASLLWTLSIGLTGAAVGFAMIFLMRILLGVAEGPNFPAVNRAVGDWLSSRERAIALSNSLVAVPLALAIGGPVATALILGTSWRGMFIILGVIGLIWVPIWYFLFRDFPEHSKRVNDAELRHIRGTDTIDRSVQSADMRKAQAHRLPSGSLWKYLLANRTLMANNWSFFVFGYYLFFFMTWLPSYFEKQYHLNLKSVGLFSVLPWALATILLWLVGYLSDGILKRTGSLRLARSYPIWISQLLSALCVVPLTLTHNFTIAIIFITLAVGFGMSANSTFYAINVDMMRDRTGTALGVMDTFFAIAGFLAPVITGAIVNATGSFNSAFWLMAALAATSVLAVLFFHHPDKQARIDNPVVPGSRRSISS</sequence>
<keyword evidence="2" id="KW-0813">Transport</keyword>
<proteinExistence type="predicted"/>